<dbReference type="GO" id="GO:0005737">
    <property type="term" value="C:cytoplasm"/>
    <property type="evidence" value="ECO:0007669"/>
    <property type="project" value="TreeGrafter"/>
</dbReference>
<dbReference type="AlphaFoldDB" id="A0AAV6U352"/>
<organism evidence="3 4">
    <name type="scientific">Oedothorax gibbosus</name>
    <dbReference type="NCBI Taxonomy" id="931172"/>
    <lineage>
        <taxon>Eukaryota</taxon>
        <taxon>Metazoa</taxon>
        <taxon>Ecdysozoa</taxon>
        <taxon>Arthropoda</taxon>
        <taxon>Chelicerata</taxon>
        <taxon>Arachnida</taxon>
        <taxon>Araneae</taxon>
        <taxon>Araneomorphae</taxon>
        <taxon>Entelegynae</taxon>
        <taxon>Araneoidea</taxon>
        <taxon>Linyphiidae</taxon>
        <taxon>Erigoninae</taxon>
        <taxon>Oedothorax</taxon>
    </lineage>
</organism>
<feature type="domain" description="SAC3/GANP/THP3 conserved" evidence="2">
    <location>
        <begin position="193"/>
        <end position="488"/>
    </location>
</feature>
<dbReference type="Proteomes" id="UP000827092">
    <property type="component" value="Unassembled WGS sequence"/>
</dbReference>
<gene>
    <name evidence="3" type="ORF">JTE90_011646</name>
</gene>
<evidence type="ECO:0000256" key="1">
    <source>
        <dbReference type="SAM" id="MobiDB-lite"/>
    </source>
</evidence>
<feature type="compositionally biased region" description="Basic and acidic residues" evidence="1">
    <location>
        <begin position="42"/>
        <end position="55"/>
    </location>
</feature>
<accession>A0AAV6U352</accession>
<proteinExistence type="predicted"/>
<feature type="region of interest" description="Disordered" evidence="1">
    <location>
        <begin position="585"/>
        <end position="605"/>
    </location>
</feature>
<dbReference type="InterPro" id="IPR045107">
    <property type="entry name" value="SAC3/GANP/THP3"/>
</dbReference>
<feature type="region of interest" description="Disordered" evidence="1">
    <location>
        <begin position="27"/>
        <end position="55"/>
    </location>
</feature>
<dbReference type="InterPro" id="IPR005062">
    <property type="entry name" value="SAC3/GANP/THP3_conserved"/>
</dbReference>
<keyword evidence="4" id="KW-1185">Reference proteome</keyword>
<protein>
    <recommendedName>
        <fullName evidence="2">SAC3/GANP/THP3 conserved domain-containing protein</fullName>
    </recommendedName>
</protein>
<sequence>MEGGEDDLTSEINLDDYNVVPRPQELVQQQAKISSAQKRSSLKRDPSKVKKEYRETLEKIKDIKKKFEPFKSRSSLMKMSKSSDKIRDPRELTSKFDSHLLAAKKSLSRHHSKRSSPSKPSTEDSNKPRGRSSSPAIKHSSEEQNFLKIMKEPALTDYAKHEVLNAQDSYIRLREANKGGPKSKVIKGTCPDMCPEKERYSRITKNCLAFFELEKGLDPKSNSREVNHCYMVKEYSRSSADQQEPLPHELRPVPVMKFTMDYLICNIIDNIHNATSIAEWYDFVWNRTRSIRKDITQQQLCDVECVDILEKCARFHIFCAEALSEEDTATFDPKINNENLTKCLQTLKHMYHDLLTKGVQCPNEAEFRAYDILLSLSEGETLRLVKDIRKEVFKSPLVKSAFEAAIALNSNNYVKFFELMENAPYLSSCIMHRYIHEARVRAVQVIIRAYSRQNNPTVLPLSCLVKDLKFKNSEDAAYFCQWHGLTVDESVVTIQRQTFQKPTDAYPISRVESLVQQKMTTGLGMIINNGPLPENPLIWYKPQNSFDDDGLLIENLLPVSGPSDETDFEIEKEFDVAKEKNLDVEKEKESDAEIEEDMEFESPSELHKILPEAKVETPEDLAAFKVKTFENFINKSQKPKTDTFSFFTDDTVKASILKPEIQKEKFSFVCALKTTSLEPSLSTTQSLFSSANTFKTPETVAPTIQIEAVSTTQSETYKDPQTLAKTFSFKSPALSSENTFMKTSFGTNSLSFFMQASRENNSVDNVHSSKNSFFLPTTCLEKNTASTAPQVEVNHGLFSFPSSLKSMATQQDLSKACDFDEQGSDKDITYSAKPEENKFWAPSPIGPEADEFWVPSPIGPEDDEFMEDLLAGRPIGPDEELSVYEYDNAFEKISQEEKDTSDGANSHMSMENEETLNKLREEKINELILNVEDEVYSTCIKDLSSTICKEIMDEEWTIKRDYDASIENMRLNLAQKALYKWRLFCDRKKQRKAYKNSEPLSPWLPMLMHTEYVTSGATNPFVIYKKHCALSRITDSKLKEIETKRGWEPFETSHFESLSNQSPLPPAYLHTQE</sequence>
<dbReference type="GO" id="GO:0070390">
    <property type="term" value="C:transcription export complex 2"/>
    <property type="evidence" value="ECO:0007669"/>
    <property type="project" value="TreeGrafter"/>
</dbReference>
<feature type="compositionally biased region" description="Polar residues" evidence="1">
    <location>
        <begin position="27"/>
        <end position="39"/>
    </location>
</feature>
<evidence type="ECO:0000259" key="2">
    <source>
        <dbReference type="Pfam" id="PF03399"/>
    </source>
</evidence>
<evidence type="ECO:0000313" key="3">
    <source>
        <dbReference type="EMBL" id="KAG8178014.1"/>
    </source>
</evidence>
<evidence type="ECO:0000313" key="4">
    <source>
        <dbReference type="Proteomes" id="UP000827092"/>
    </source>
</evidence>
<dbReference type="GO" id="GO:0006406">
    <property type="term" value="P:mRNA export from nucleus"/>
    <property type="evidence" value="ECO:0007669"/>
    <property type="project" value="TreeGrafter"/>
</dbReference>
<name>A0AAV6U352_9ARAC</name>
<feature type="compositionally biased region" description="Acidic residues" evidence="1">
    <location>
        <begin position="592"/>
        <end position="602"/>
    </location>
</feature>
<dbReference type="Gene3D" id="1.25.40.990">
    <property type="match status" value="1"/>
</dbReference>
<dbReference type="EMBL" id="JAFNEN010000725">
    <property type="protein sequence ID" value="KAG8178014.1"/>
    <property type="molecule type" value="Genomic_DNA"/>
</dbReference>
<feature type="region of interest" description="Disordered" evidence="1">
    <location>
        <begin position="1054"/>
        <end position="1073"/>
    </location>
</feature>
<reference evidence="3 4" key="1">
    <citation type="journal article" date="2022" name="Nat. Ecol. Evol.">
        <title>A masculinizing supergene underlies an exaggerated male reproductive morph in a spider.</title>
        <authorList>
            <person name="Hendrickx F."/>
            <person name="De Corte Z."/>
            <person name="Sonet G."/>
            <person name="Van Belleghem S.M."/>
            <person name="Kostlbacher S."/>
            <person name="Vangestel C."/>
        </authorList>
    </citation>
    <scope>NUCLEOTIDE SEQUENCE [LARGE SCALE GENOMIC DNA]</scope>
    <source>
        <strain evidence="3">W744_W776</strain>
    </source>
</reference>
<feature type="compositionally biased region" description="Basic residues" evidence="1">
    <location>
        <begin position="106"/>
        <end position="116"/>
    </location>
</feature>
<dbReference type="PANTHER" id="PTHR12436">
    <property type="entry name" value="80 KDA MCM3-ASSOCIATED PROTEIN"/>
    <property type="match status" value="1"/>
</dbReference>
<feature type="region of interest" description="Disordered" evidence="1">
    <location>
        <begin position="71"/>
        <end position="144"/>
    </location>
</feature>
<dbReference type="Pfam" id="PF03399">
    <property type="entry name" value="SAC3_GANP"/>
    <property type="match status" value="1"/>
</dbReference>
<dbReference type="PANTHER" id="PTHR12436:SF3">
    <property type="entry name" value="GERMINAL-CENTER ASSOCIATED NUCLEAR PROTEIN"/>
    <property type="match status" value="1"/>
</dbReference>
<feature type="compositionally biased region" description="Basic and acidic residues" evidence="1">
    <location>
        <begin position="81"/>
        <end position="98"/>
    </location>
</feature>
<comment type="caution">
    <text evidence="3">The sequence shown here is derived from an EMBL/GenBank/DDBJ whole genome shotgun (WGS) entry which is preliminary data.</text>
</comment>